<evidence type="ECO:0000256" key="6">
    <source>
        <dbReference type="ARBA" id="ARBA00023082"/>
    </source>
</evidence>
<dbReference type="PROSITE" id="PS50044">
    <property type="entry name" value="SIGMA54_3"/>
    <property type="match status" value="1"/>
</dbReference>
<organism evidence="12 13">
    <name type="scientific">Candidatus Scalindua arabica</name>
    <dbReference type="NCBI Taxonomy" id="1127984"/>
    <lineage>
        <taxon>Bacteria</taxon>
        <taxon>Pseudomonadati</taxon>
        <taxon>Planctomycetota</taxon>
        <taxon>Candidatus Brocadiia</taxon>
        <taxon>Candidatus Brocadiales</taxon>
        <taxon>Candidatus Scalinduaceae</taxon>
        <taxon>Candidatus Scalindua</taxon>
    </lineage>
</organism>
<dbReference type="Gene3D" id="1.10.10.60">
    <property type="entry name" value="Homeodomain-like"/>
    <property type="match status" value="1"/>
</dbReference>
<evidence type="ECO:0000256" key="3">
    <source>
        <dbReference type="ARBA" id="ARBA00022679"/>
    </source>
</evidence>
<feature type="domain" description="RNA polymerase sigma factor 54 DNA-binding" evidence="10">
    <location>
        <begin position="327"/>
        <end position="484"/>
    </location>
</feature>
<dbReference type="GO" id="GO:0001216">
    <property type="term" value="F:DNA-binding transcription activator activity"/>
    <property type="evidence" value="ECO:0007669"/>
    <property type="project" value="InterPro"/>
</dbReference>
<evidence type="ECO:0000259" key="11">
    <source>
        <dbReference type="Pfam" id="PF04963"/>
    </source>
</evidence>
<dbReference type="PROSITE" id="PS00718">
    <property type="entry name" value="SIGMA54_2"/>
    <property type="match status" value="1"/>
</dbReference>
<accession>A0A941W302</accession>
<evidence type="ECO:0000259" key="10">
    <source>
        <dbReference type="Pfam" id="PF04552"/>
    </source>
</evidence>
<dbReference type="Pfam" id="PF00309">
    <property type="entry name" value="Sigma54_AID"/>
    <property type="match status" value="1"/>
</dbReference>
<dbReference type="PANTHER" id="PTHR32248:SF4">
    <property type="entry name" value="RNA POLYMERASE SIGMA-54 FACTOR"/>
    <property type="match status" value="1"/>
</dbReference>
<keyword evidence="8" id="KW-0804">Transcription</keyword>
<dbReference type="GO" id="GO:0016987">
    <property type="term" value="F:sigma factor activity"/>
    <property type="evidence" value="ECO:0007669"/>
    <property type="project" value="UniProtKB-KW"/>
</dbReference>
<dbReference type="PIRSF" id="PIRSF000774">
    <property type="entry name" value="RpoN"/>
    <property type="match status" value="1"/>
</dbReference>
<dbReference type="AlphaFoldDB" id="A0A941W302"/>
<keyword evidence="3" id="KW-0808">Transferase</keyword>
<dbReference type="Gene3D" id="1.10.10.1330">
    <property type="entry name" value="RNA polymerase sigma-54 factor, core-binding domain"/>
    <property type="match status" value="1"/>
</dbReference>
<evidence type="ECO:0000256" key="4">
    <source>
        <dbReference type="ARBA" id="ARBA00022695"/>
    </source>
</evidence>
<keyword evidence="4" id="KW-0548">Nucleotidyltransferase</keyword>
<proteinExistence type="inferred from homology"/>
<evidence type="ECO:0000256" key="1">
    <source>
        <dbReference type="ARBA" id="ARBA00008798"/>
    </source>
</evidence>
<dbReference type="Pfam" id="PF04963">
    <property type="entry name" value="Sigma54_CBD"/>
    <property type="match status" value="1"/>
</dbReference>
<dbReference type="InterPro" id="IPR000394">
    <property type="entry name" value="RNA_pol_sigma_54"/>
</dbReference>
<dbReference type="InterPro" id="IPR038709">
    <property type="entry name" value="RpoN_core-bd_sf"/>
</dbReference>
<evidence type="ECO:0000256" key="8">
    <source>
        <dbReference type="ARBA" id="ARBA00023163"/>
    </source>
</evidence>
<protein>
    <submittedName>
        <fullName evidence="12">RNA polymerase sigma-54 factor</fullName>
    </submittedName>
</protein>
<evidence type="ECO:0000256" key="5">
    <source>
        <dbReference type="ARBA" id="ARBA00023015"/>
    </source>
</evidence>
<keyword evidence="7" id="KW-0238">DNA-binding</keyword>
<keyword evidence="6" id="KW-0731">Sigma factor</keyword>
<dbReference type="Pfam" id="PF04552">
    <property type="entry name" value="Sigma54_DBD"/>
    <property type="match status" value="1"/>
</dbReference>
<name>A0A941W302_9BACT</name>
<dbReference type="PRINTS" id="PR00045">
    <property type="entry name" value="SIGMA54FCT"/>
</dbReference>
<keyword evidence="5" id="KW-0805">Transcription regulation</keyword>
<gene>
    <name evidence="12" type="ORF">MAG551_01319</name>
</gene>
<feature type="compositionally biased region" description="Acidic residues" evidence="9">
    <location>
        <begin position="66"/>
        <end position="85"/>
    </location>
</feature>
<keyword evidence="2" id="KW-0240">DNA-directed RNA polymerase</keyword>
<comment type="similarity">
    <text evidence="1">Belongs to the sigma-54 factor family.</text>
</comment>
<dbReference type="Proteomes" id="UP000722750">
    <property type="component" value="Unassembled WGS sequence"/>
</dbReference>
<dbReference type="GO" id="GO:0000428">
    <property type="term" value="C:DNA-directed RNA polymerase complex"/>
    <property type="evidence" value="ECO:0007669"/>
    <property type="project" value="UniProtKB-KW"/>
</dbReference>
<evidence type="ECO:0000313" key="13">
    <source>
        <dbReference type="Proteomes" id="UP000722750"/>
    </source>
</evidence>
<dbReference type="GO" id="GO:0016779">
    <property type="term" value="F:nucleotidyltransferase activity"/>
    <property type="evidence" value="ECO:0007669"/>
    <property type="project" value="UniProtKB-KW"/>
</dbReference>
<dbReference type="InterPro" id="IPR007046">
    <property type="entry name" value="RNA_pol_sigma_54_core-bd"/>
</dbReference>
<feature type="region of interest" description="Disordered" evidence="9">
    <location>
        <begin position="48"/>
        <end position="86"/>
    </location>
</feature>
<sequence length="487" mass="55809">MRVGTILSPQLRQQMKLAPQVIQSIEILQLPMLALVEHVQQELIDNPVLEEVTDDEKNEPKTEEQTTLDEEIAESNNDETPQEDEEFKKLREMADDWGDFYSQTSIKRGDSVDERDRKQEALENTAAKSISIQDYLLGQLSIMEVEDSLTEICENIIYNINDNGYLAHPLEEVVESMETPVSMEQANKALEIIQNMDPPGVGAKDLKECLILQLDERDPDYNIAKELISNYLEEVELKKYKLIAKKLGDNLELIKKVIEFIKTLNPKPGSLFSSEQIPYVTPEVRVDCVDGKYEVTLIGDHNLPRIYISPFYKDVLNGKGYDLNTRRYIRKKIESARWLIDAIEQRKSTLYKVAVKIVEMQEKFFEEGILALRTLKMQDVADAVGIHVSTVSRAIAHKYMQSPKGIFEMKFLFTGGFMNADGDMETWEATRQKLSKIVNGEDKSSPLSDEEIAAKLRAMGSDIARRTVTKYRRSMKIPSSRRRKEED</sequence>
<evidence type="ECO:0000313" key="12">
    <source>
        <dbReference type="EMBL" id="MBS1258263.1"/>
    </source>
</evidence>
<reference evidence="12" key="1">
    <citation type="journal article" date="2021" name="ISME J.">
        <title>Fine-scale metabolic discontinuity in a stratified prokaryote microbiome of a Red Sea deep halocline.</title>
        <authorList>
            <person name="Michoud G."/>
            <person name="Ngugi D.K."/>
            <person name="Barozzi A."/>
            <person name="Merlino G."/>
            <person name="Calleja M.L."/>
            <person name="Delgado-Huertas A."/>
            <person name="Moran X.A.G."/>
            <person name="Daffonchio D."/>
        </authorList>
    </citation>
    <scope>NUCLEOTIDE SEQUENCE</scope>
    <source>
        <strain evidence="12">SuakinDeep_MAG55_1</strain>
    </source>
</reference>
<dbReference type="InterPro" id="IPR007634">
    <property type="entry name" value="RNA_pol_sigma_54_DNA-bd"/>
</dbReference>
<evidence type="ECO:0000256" key="7">
    <source>
        <dbReference type="ARBA" id="ARBA00023125"/>
    </source>
</evidence>
<evidence type="ECO:0000256" key="2">
    <source>
        <dbReference type="ARBA" id="ARBA00022478"/>
    </source>
</evidence>
<dbReference type="PANTHER" id="PTHR32248">
    <property type="entry name" value="RNA POLYMERASE SIGMA-54 FACTOR"/>
    <property type="match status" value="1"/>
</dbReference>
<dbReference type="GO" id="GO:0006352">
    <property type="term" value="P:DNA-templated transcription initiation"/>
    <property type="evidence" value="ECO:0007669"/>
    <property type="project" value="InterPro"/>
</dbReference>
<dbReference type="NCBIfam" id="TIGR02395">
    <property type="entry name" value="rpoN_sigma"/>
    <property type="match status" value="1"/>
</dbReference>
<dbReference type="EMBL" id="JAANXD010000057">
    <property type="protein sequence ID" value="MBS1258263.1"/>
    <property type="molecule type" value="Genomic_DNA"/>
</dbReference>
<feature type="domain" description="RNA polymerase sigma factor 54 core-binding" evidence="11">
    <location>
        <begin position="122"/>
        <end position="312"/>
    </location>
</feature>
<dbReference type="GO" id="GO:0003677">
    <property type="term" value="F:DNA binding"/>
    <property type="evidence" value="ECO:0007669"/>
    <property type="project" value="UniProtKB-KW"/>
</dbReference>
<comment type="caution">
    <text evidence="12">The sequence shown here is derived from an EMBL/GenBank/DDBJ whole genome shotgun (WGS) entry which is preliminary data.</text>
</comment>
<evidence type="ECO:0000256" key="9">
    <source>
        <dbReference type="SAM" id="MobiDB-lite"/>
    </source>
</evidence>